<dbReference type="PRINTS" id="PR00615">
    <property type="entry name" value="CCAATSUBUNTA"/>
</dbReference>
<evidence type="ECO:0000256" key="2">
    <source>
        <dbReference type="ARBA" id="ARBA00023015"/>
    </source>
</evidence>
<protein>
    <recommendedName>
        <fullName evidence="4">Transcription factor CBF/NF-Y/archaeal histone domain-containing protein</fullName>
    </recommendedName>
</protein>
<comment type="caution">
    <text evidence="5">The sequence shown here is derived from an EMBL/GenBank/DDBJ whole genome shotgun (WGS) entry which is preliminary data.</text>
</comment>
<keyword evidence="3" id="KW-0804">Transcription</keyword>
<evidence type="ECO:0000313" key="5">
    <source>
        <dbReference type="EMBL" id="KAJ0977697.1"/>
    </source>
</evidence>
<gene>
    <name evidence="5" type="ORF">J5N97_013171</name>
</gene>
<dbReference type="GO" id="GO:0001228">
    <property type="term" value="F:DNA-binding transcription activator activity, RNA polymerase II-specific"/>
    <property type="evidence" value="ECO:0007669"/>
    <property type="project" value="InterPro"/>
</dbReference>
<reference evidence="5" key="2">
    <citation type="journal article" date="2022" name="Hortic Res">
        <title>The genome of Dioscorea zingiberensis sheds light on the biosynthesis, origin and evolution of the medicinally important diosgenin saponins.</title>
        <authorList>
            <person name="Li Y."/>
            <person name="Tan C."/>
            <person name="Li Z."/>
            <person name="Guo J."/>
            <person name="Li S."/>
            <person name="Chen X."/>
            <person name="Wang C."/>
            <person name="Dai X."/>
            <person name="Yang H."/>
            <person name="Song W."/>
            <person name="Hou L."/>
            <person name="Xu J."/>
            <person name="Tong Z."/>
            <person name="Xu A."/>
            <person name="Yuan X."/>
            <person name="Wang W."/>
            <person name="Yang Q."/>
            <person name="Chen L."/>
            <person name="Sun Z."/>
            <person name="Wang K."/>
            <person name="Pan B."/>
            <person name="Chen J."/>
            <person name="Bao Y."/>
            <person name="Liu F."/>
            <person name="Qi X."/>
            <person name="Gang D.R."/>
            <person name="Wen J."/>
            <person name="Li J."/>
        </authorList>
    </citation>
    <scope>NUCLEOTIDE SEQUENCE</scope>
    <source>
        <strain evidence="5">Dzin_1.0</strain>
    </source>
</reference>
<organism evidence="5 6">
    <name type="scientific">Dioscorea zingiberensis</name>
    <dbReference type="NCBI Taxonomy" id="325984"/>
    <lineage>
        <taxon>Eukaryota</taxon>
        <taxon>Viridiplantae</taxon>
        <taxon>Streptophyta</taxon>
        <taxon>Embryophyta</taxon>
        <taxon>Tracheophyta</taxon>
        <taxon>Spermatophyta</taxon>
        <taxon>Magnoliopsida</taxon>
        <taxon>Liliopsida</taxon>
        <taxon>Dioscoreales</taxon>
        <taxon>Dioscoreaceae</taxon>
        <taxon>Dioscorea</taxon>
    </lineage>
</organism>
<proteinExistence type="inferred from homology"/>
<feature type="domain" description="Transcription factor CBF/NF-Y/archaeal histone" evidence="4">
    <location>
        <begin position="21"/>
        <end position="83"/>
    </location>
</feature>
<dbReference type="AlphaFoldDB" id="A0A9D5CSG0"/>
<evidence type="ECO:0000259" key="4">
    <source>
        <dbReference type="Pfam" id="PF00808"/>
    </source>
</evidence>
<dbReference type="Proteomes" id="UP001085076">
    <property type="component" value="Miscellaneous, Linkage group lg03"/>
</dbReference>
<reference evidence="5" key="1">
    <citation type="submission" date="2021-03" db="EMBL/GenBank/DDBJ databases">
        <authorList>
            <person name="Li Z."/>
            <person name="Yang C."/>
        </authorList>
    </citation>
    <scope>NUCLEOTIDE SEQUENCE</scope>
    <source>
        <strain evidence="5">Dzin_1.0</strain>
        <tissue evidence="5">Leaf</tissue>
    </source>
</reference>
<comment type="similarity">
    <text evidence="1">Belongs to the NFYB/HAP3 subunit family.</text>
</comment>
<name>A0A9D5CSG0_9LILI</name>
<dbReference type="PANTHER" id="PTHR11064:SF149">
    <property type="entry name" value="OS01G0935100 PROTEIN"/>
    <property type="match status" value="1"/>
</dbReference>
<dbReference type="GO" id="GO:0016602">
    <property type="term" value="C:CCAAT-binding factor complex"/>
    <property type="evidence" value="ECO:0007669"/>
    <property type="project" value="InterPro"/>
</dbReference>
<dbReference type="InterPro" id="IPR003958">
    <property type="entry name" value="CBFA_NFYB_domain"/>
</dbReference>
<dbReference type="EMBL" id="JAGGNH010000003">
    <property type="protein sequence ID" value="KAJ0977697.1"/>
    <property type="molecule type" value="Genomic_DNA"/>
</dbReference>
<keyword evidence="2" id="KW-0805">Transcription regulation</keyword>
<keyword evidence="6" id="KW-1185">Reference proteome</keyword>
<dbReference type="Gene3D" id="1.10.20.10">
    <property type="entry name" value="Histone, subunit A"/>
    <property type="match status" value="1"/>
</dbReference>
<sequence length="146" mass="16634">MADSIHSTSSQGCITGQDHLLPIANVGKIMKQALPPSAKISKEAKETMQECASEFIGFVTGEASERCRKEKRKTINGEDVLCAFKTLGLDQYADVMQRYMHKYREHAEKSTLEKHDKSIQIDITDELSILRRDHTSNNDKRDRNFF</sequence>
<dbReference type="GO" id="GO:0046982">
    <property type="term" value="F:protein heterodimerization activity"/>
    <property type="evidence" value="ECO:0007669"/>
    <property type="project" value="InterPro"/>
</dbReference>
<dbReference type="CDD" id="cd22907">
    <property type="entry name" value="HFD_NFYB"/>
    <property type="match status" value="1"/>
</dbReference>
<dbReference type="GO" id="GO:0000978">
    <property type="term" value="F:RNA polymerase II cis-regulatory region sequence-specific DNA binding"/>
    <property type="evidence" value="ECO:0007669"/>
    <property type="project" value="TreeGrafter"/>
</dbReference>
<dbReference type="SUPFAM" id="SSF47113">
    <property type="entry name" value="Histone-fold"/>
    <property type="match status" value="1"/>
</dbReference>
<dbReference type="PANTHER" id="PTHR11064">
    <property type="entry name" value="CCAAT-BINDING TRANSCRIPTION FACTOR-RELATED"/>
    <property type="match status" value="1"/>
</dbReference>
<dbReference type="OrthoDB" id="386949at2759"/>
<dbReference type="Pfam" id="PF00808">
    <property type="entry name" value="CBFD_NFYB_HMF"/>
    <property type="match status" value="1"/>
</dbReference>
<accession>A0A9D5CSG0</accession>
<dbReference type="InterPro" id="IPR009072">
    <property type="entry name" value="Histone-fold"/>
</dbReference>
<dbReference type="InterPro" id="IPR027113">
    <property type="entry name" value="Transc_fact_NFYB/HAP3"/>
</dbReference>
<evidence type="ECO:0000256" key="3">
    <source>
        <dbReference type="ARBA" id="ARBA00023163"/>
    </source>
</evidence>
<evidence type="ECO:0000256" key="1">
    <source>
        <dbReference type="ARBA" id="ARBA00009053"/>
    </source>
</evidence>
<evidence type="ECO:0000313" key="6">
    <source>
        <dbReference type="Proteomes" id="UP001085076"/>
    </source>
</evidence>